<protein>
    <submittedName>
        <fullName evidence="1">Uncharacterized protein</fullName>
    </submittedName>
</protein>
<sequence length="60" mass="7229">MINQPRNEYEETLVRKGYALSEIRQTPSRYQRKFPLTIHGRTFQTKEEYDIAIHEFLNGN</sequence>
<evidence type="ECO:0000313" key="1">
    <source>
        <dbReference type="EMBL" id="UTS51933.1"/>
    </source>
</evidence>
<accession>A0ACD4B1D6</accession>
<dbReference type="EMBL" id="JQ245707">
    <property type="protein sequence ID" value="UTS51933.1"/>
    <property type="molecule type" value="Genomic_DNA"/>
</dbReference>
<name>A0ACD4B1D6_9CAUD</name>
<proteinExistence type="predicted"/>
<evidence type="ECO:0000313" key="2">
    <source>
        <dbReference type="Proteomes" id="UP000007178"/>
    </source>
</evidence>
<reference evidence="1 2" key="1">
    <citation type="journal article" date="2012" name="Proc. Natl. Acad. Sci. U.S.A.">
        <title>A novel lineage of myoviruses infecting cyanobacteria is widespread in the oceans.</title>
        <authorList>
            <person name="Sabehi G."/>
            <person name="Shaulov L."/>
            <person name="Silver D.H."/>
            <person name="Yanai I."/>
            <person name="Harel A."/>
            <person name="Lindell D."/>
        </authorList>
    </citation>
    <scope>NUCLEOTIDE SEQUENCE [LARGE SCALE GENOMIC DNA]</scope>
</reference>
<dbReference type="Proteomes" id="UP000007178">
    <property type="component" value="Segment"/>
</dbReference>
<keyword evidence="2" id="KW-1185">Reference proteome</keyword>
<organism evidence="1 2">
    <name type="scientific">Cyanophage S-TIM5</name>
    <dbReference type="NCBI Taxonomy" id="1137745"/>
    <lineage>
        <taxon>Viruses</taxon>
        <taxon>Duplodnaviria</taxon>
        <taxon>Heunggongvirae</taxon>
        <taxon>Uroviricota</taxon>
        <taxon>Caudoviricetes</taxon>
        <taxon>Aurunvirus</taxon>
        <taxon>Aurunvirus STIM5</taxon>
    </lineage>
</organism>